<dbReference type="OrthoDB" id="9786220at2"/>
<dbReference type="SUPFAM" id="SSF117892">
    <property type="entry name" value="Band 7/SPFH domain"/>
    <property type="match status" value="1"/>
</dbReference>
<dbReference type="SMART" id="SM00244">
    <property type="entry name" value="PHB"/>
    <property type="match status" value="1"/>
</dbReference>
<organism evidence="8 9">
    <name type="scientific">Protaetiibacter larvae</name>
    <dbReference type="NCBI Taxonomy" id="2592654"/>
    <lineage>
        <taxon>Bacteria</taxon>
        <taxon>Bacillati</taxon>
        <taxon>Actinomycetota</taxon>
        <taxon>Actinomycetes</taxon>
        <taxon>Micrococcales</taxon>
        <taxon>Microbacteriaceae</taxon>
        <taxon>Protaetiibacter</taxon>
    </lineage>
</organism>
<feature type="domain" description="Band 7" evidence="7">
    <location>
        <begin position="29"/>
        <end position="202"/>
    </location>
</feature>
<protein>
    <submittedName>
        <fullName evidence="8">Flotillin family protein</fullName>
    </submittedName>
</protein>
<keyword evidence="6" id="KW-1133">Transmembrane helix</keyword>
<evidence type="ECO:0000313" key="9">
    <source>
        <dbReference type="Proteomes" id="UP000322159"/>
    </source>
</evidence>
<feature type="transmembrane region" description="Helical" evidence="6">
    <location>
        <begin position="7"/>
        <end position="28"/>
    </location>
</feature>
<dbReference type="PANTHER" id="PTHR13806:SF46">
    <property type="entry name" value="FLOTILLIN-1-RELATED"/>
    <property type="match status" value="1"/>
</dbReference>
<dbReference type="PANTHER" id="PTHR13806">
    <property type="entry name" value="FLOTILLIN-RELATED"/>
    <property type="match status" value="1"/>
</dbReference>
<comment type="similarity">
    <text evidence="2">Belongs to the band 7/mec-2 family. Flotillin subfamily.</text>
</comment>
<dbReference type="EMBL" id="CP043504">
    <property type="protein sequence ID" value="QEO09162.1"/>
    <property type="molecule type" value="Genomic_DNA"/>
</dbReference>
<dbReference type="InterPro" id="IPR027705">
    <property type="entry name" value="Flotillin_fam"/>
</dbReference>
<evidence type="ECO:0000256" key="5">
    <source>
        <dbReference type="SAM" id="MobiDB-lite"/>
    </source>
</evidence>
<keyword evidence="4" id="KW-0175">Coiled coil</keyword>
<keyword evidence="9" id="KW-1185">Reference proteome</keyword>
<feature type="coiled-coil region" evidence="4">
    <location>
        <begin position="199"/>
        <end position="233"/>
    </location>
</feature>
<evidence type="ECO:0000256" key="2">
    <source>
        <dbReference type="ARBA" id="ARBA00007161"/>
    </source>
</evidence>
<dbReference type="Gene3D" id="3.30.479.30">
    <property type="entry name" value="Band 7 domain"/>
    <property type="match status" value="1"/>
</dbReference>
<dbReference type="GO" id="GO:0072659">
    <property type="term" value="P:protein localization to plasma membrane"/>
    <property type="evidence" value="ECO:0007669"/>
    <property type="project" value="TreeGrafter"/>
</dbReference>
<keyword evidence="3 6" id="KW-0472">Membrane</keyword>
<reference evidence="8 9" key="1">
    <citation type="submission" date="2019-09" db="EMBL/GenBank/DDBJ databases">
        <title>Genome sequencing of strain KACC 19322.</title>
        <authorList>
            <person name="Heo J."/>
            <person name="Kim S.-J."/>
            <person name="Kim J.-S."/>
            <person name="Hong S.-B."/>
            <person name="Kwon S.-W."/>
        </authorList>
    </citation>
    <scope>NUCLEOTIDE SEQUENCE [LARGE SCALE GENOMIC DNA]</scope>
    <source>
        <strain evidence="8 9">KACC 19322</strain>
    </source>
</reference>
<feature type="region of interest" description="Disordered" evidence="5">
    <location>
        <begin position="486"/>
        <end position="513"/>
    </location>
</feature>
<dbReference type="KEGG" id="lyk:FLP23_03495"/>
<accession>A0A5C1Y886</accession>
<feature type="compositionally biased region" description="Pro residues" evidence="5">
    <location>
        <begin position="501"/>
        <end position="513"/>
    </location>
</feature>
<evidence type="ECO:0000259" key="7">
    <source>
        <dbReference type="SMART" id="SM00244"/>
    </source>
</evidence>
<dbReference type="InterPro" id="IPR001107">
    <property type="entry name" value="Band_7"/>
</dbReference>
<evidence type="ECO:0000256" key="4">
    <source>
        <dbReference type="SAM" id="Coils"/>
    </source>
</evidence>
<dbReference type="GO" id="GO:0002020">
    <property type="term" value="F:protease binding"/>
    <property type="evidence" value="ECO:0007669"/>
    <property type="project" value="TreeGrafter"/>
</dbReference>
<dbReference type="Pfam" id="PF01145">
    <property type="entry name" value="Band_7"/>
    <property type="match status" value="1"/>
</dbReference>
<dbReference type="RefSeq" id="WP_149324592.1">
    <property type="nucleotide sequence ID" value="NZ_CP043504.1"/>
</dbReference>
<evidence type="ECO:0000256" key="6">
    <source>
        <dbReference type="SAM" id="Phobius"/>
    </source>
</evidence>
<dbReference type="InterPro" id="IPR031905">
    <property type="entry name" value="Flotillin_C"/>
</dbReference>
<evidence type="ECO:0000313" key="8">
    <source>
        <dbReference type="EMBL" id="QEO09162.1"/>
    </source>
</evidence>
<evidence type="ECO:0000256" key="1">
    <source>
        <dbReference type="ARBA" id="ARBA00004370"/>
    </source>
</evidence>
<sequence length="513" mass="53325">MNFFTENITVFAVIALIVVALAIFGFVAGRIKRVPPNSAMVIVGRGAGGKVAEPDAGQRVVIGGRVFIWPILQQGFLVSLEQRQIGIAVEGVDKNFIKLAIQASVNFKVSGTAEGVRRAAQRFLSQQNSLTQIIQQSLEGSLRSIIGNMPVQEIISNRNALSEAVVEATKLDLAEQGLQVDLLNISDISTPGTSYLADLGRAEAALARQNAEVKEAETQRAAEFARIEAAEQIAERQKALSLKQAAIKAETDRANAEANAAGQLATAEQDKLVASQQREALVEQVKVEQERLDISVRKPAEADAYATVQAAQAERDAANATTEADAFKRTKIAEANKVAAVQDAQAAAEAVRLAGIAERDRQVALAEGIRAEGEARAAAVAAEGLAEAKAIDAKAEALKKYGEAALASEIITRLPEITRAVSEPLGNIANLTVVSTDGASAVTKTVSEVASEIPAVVKSLTGLDLSALLGGVAGAALGGATTGAVGGAENAAPAVKRPPRAPKPAAEPTPPAV</sequence>
<dbReference type="AlphaFoldDB" id="A0A5C1Y886"/>
<name>A0A5C1Y886_9MICO</name>
<evidence type="ECO:0000256" key="3">
    <source>
        <dbReference type="ARBA" id="ARBA00023136"/>
    </source>
</evidence>
<dbReference type="Proteomes" id="UP000322159">
    <property type="component" value="Chromosome"/>
</dbReference>
<dbReference type="GO" id="GO:0005886">
    <property type="term" value="C:plasma membrane"/>
    <property type="evidence" value="ECO:0007669"/>
    <property type="project" value="TreeGrafter"/>
</dbReference>
<gene>
    <name evidence="8" type="ORF">FLP23_03495</name>
</gene>
<comment type="subcellular location">
    <subcellularLocation>
        <location evidence="1">Membrane</location>
    </subcellularLocation>
</comment>
<dbReference type="CDD" id="cd03399">
    <property type="entry name" value="SPFH_flotillin"/>
    <property type="match status" value="1"/>
</dbReference>
<keyword evidence="6" id="KW-0812">Transmembrane</keyword>
<dbReference type="Pfam" id="PF15975">
    <property type="entry name" value="Flot"/>
    <property type="match status" value="1"/>
</dbReference>
<proteinExistence type="inferred from homology"/>
<dbReference type="InterPro" id="IPR036013">
    <property type="entry name" value="Band_7/SPFH_dom_sf"/>
</dbReference>